<feature type="compositionally biased region" description="Basic residues" evidence="1">
    <location>
        <begin position="1"/>
        <end position="12"/>
    </location>
</feature>
<evidence type="ECO:0000313" key="3">
    <source>
        <dbReference type="Proteomes" id="UP000054485"/>
    </source>
</evidence>
<protein>
    <submittedName>
        <fullName evidence="2">Uncharacterized protein</fullName>
    </submittedName>
</protein>
<dbReference type="OrthoDB" id="2691791at2759"/>
<evidence type="ECO:0000313" key="2">
    <source>
        <dbReference type="EMBL" id="KIK32154.1"/>
    </source>
</evidence>
<feature type="non-terminal residue" evidence="2">
    <location>
        <position position="688"/>
    </location>
</feature>
<dbReference type="Proteomes" id="UP000054485">
    <property type="component" value="Unassembled WGS sequence"/>
</dbReference>
<reference evidence="2 3" key="1">
    <citation type="submission" date="2014-04" db="EMBL/GenBank/DDBJ databases">
        <authorList>
            <consortium name="DOE Joint Genome Institute"/>
            <person name="Kuo A."/>
            <person name="Ruytinx J."/>
            <person name="Rineau F."/>
            <person name="Colpaert J."/>
            <person name="Kohler A."/>
            <person name="Nagy L.G."/>
            <person name="Floudas D."/>
            <person name="Copeland A."/>
            <person name="Barry K.W."/>
            <person name="Cichocki N."/>
            <person name="Veneault-Fourrey C."/>
            <person name="LaButti K."/>
            <person name="Lindquist E.A."/>
            <person name="Lipzen A."/>
            <person name="Lundell T."/>
            <person name="Morin E."/>
            <person name="Murat C."/>
            <person name="Sun H."/>
            <person name="Tunlid A."/>
            <person name="Henrissat B."/>
            <person name="Grigoriev I.V."/>
            <person name="Hibbett D.S."/>
            <person name="Martin F."/>
            <person name="Nordberg H.P."/>
            <person name="Cantor M.N."/>
            <person name="Hua S.X."/>
        </authorList>
    </citation>
    <scope>NUCLEOTIDE SEQUENCE [LARGE SCALE GENOMIC DNA]</scope>
    <source>
        <strain evidence="2 3">UH-Slu-Lm8-n1</strain>
    </source>
</reference>
<evidence type="ECO:0000256" key="1">
    <source>
        <dbReference type="SAM" id="MobiDB-lite"/>
    </source>
</evidence>
<feature type="region of interest" description="Disordered" evidence="1">
    <location>
        <begin position="560"/>
        <end position="580"/>
    </location>
</feature>
<proteinExistence type="predicted"/>
<gene>
    <name evidence="2" type="ORF">CY34DRAFT_111080</name>
</gene>
<accession>A0A0D0A1W8</accession>
<dbReference type="HOGENOM" id="CLU_400430_0_0_1"/>
<sequence>MPPKKNTAKKRAAGGSAQRIGAPLGSPPASPAPAFRQVSVELELPIESHSVVVQRPNIFFVCLSCHTQSTLGASPAPYFGFYHDKPPAQGGQAVLPQFLRLNGKFEVASCTLLSSTPIAVIHFIIGAHDEVITPVPLLSSYLQHFFPNGGYMYLEVVFSVATHKQIDEYTRMQEARVAELTQHLGRTGRAFVFFSNHSEQDSGWLFAGKVKGKFIAMSVSQVLCTVLRPYASTLKGAHMVFLVCGSVLEYEDPFVELKDAILELMVASAVIFSATRFQPLVATNFLLAMAELVIVEHLDLRKAFPTLLSLSSRLGQHSKVILMTLDLAADSPRLLVTTFARAHPQTQPWGVEVPAQCPTCGSTNSWSEKVAVLAFDESEDVDARDRATVASYLYSCTYPDCGKNQGAPPHKISINKPPGSILNVGRGKTNNWFQSPSTIFPPPASVPPSSVSSASFDTQDKRASSSDGNHSVLISLIPSMSDWYNSFEEILAEYKDDFLEAKDPESTRRRQVLRTVRDAIVELQETQDNPVDVPKALKRAIRRYYFQFITDEDDRQAEEEILEGDEERDQSGVSPEEREVNARPKEAFFYKKKLIDWDVALKLFKQEIDDYDKEEQRKMGVPHSIKYRTGHARRWFNNMTSAQRKEVEEARDKWNEEGAPPESQAIYRKRNLKKTLENFSEEIRRTMG</sequence>
<dbReference type="AlphaFoldDB" id="A0A0D0A1W8"/>
<reference evidence="3" key="2">
    <citation type="submission" date="2015-01" db="EMBL/GenBank/DDBJ databases">
        <title>Evolutionary Origins and Diversification of the Mycorrhizal Mutualists.</title>
        <authorList>
            <consortium name="DOE Joint Genome Institute"/>
            <consortium name="Mycorrhizal Genomics Consortium"/>
            <person name="Kohler A."/>
            <person name="Kuo A."/>
            <person name="Nagy L.G."/>
            <person name="Floudas D."/>
            <person name="Copeland A."/>
            <person name="Barry K.W."/>
            <person name="Cichocki N."/>
            <person name="Veneault-Fourrey C."/>
            <person name="LaButti K."/>
            <person name="Lindquist E.A."/>
            <person name="Lipzen A."/>
            <person name="Lundell T."/>
            <person name="Morin E."/>
            <person name="Murat C."/>
            <person name="Riley R."/>
            <person name="Ohm R."/>
            <person name="Sun H."/>
            <person name="Tunlid A."/>
            <person name="Henrissat B."/>
            <person name="Grigoriev I.V."/>
            <person name="Hibbett D.S."/>
            <person name="Martin F."/>
        </authorList>
    </citation>
    <scope>NUCLEOTIDE SEQUENCE [LARGE SCALE GENOMIC DNA]</scope>
    <source>
        <strain evidence="3">UH-Slu-Lm8-n1</strain>
    </source>
</reference>
<dbReference type="EMBL" id="KN836371">
    <property type="protein sequence ID" value="KIK32154.1"/>
    <property type="molecule type" value="Genomic_DNA"/>
</dbReference>
<dbReference type="STRING" id="930992.A0A0D0A1W8"/>
<feature type="region of interest" description="Disordered" evidence="1">
    <location>
        <begin position="1"/>
        <end position="30"/>
    </location>
</feature>
<keyword evidence="3" id="KW-1185">Reference proteome</keyword>
<name>A0A0D0A1W8_9AGAM</name>
<dbReference type="InParanoid" id="A0A0D0A1W8"/>
<feature type="region of interest" description="Disordered" evidence="1">
    <location>
        <begin position="433"/>
        <end position="468"/>
    </location>
</feature>
<organism evidence="2 3">
    <name type="scientific">Suillus luteus UH-Slu-Lm8-n1</name>
    <dbReference type="NCBI Taxonomy" id="930992"/>
    <lineage>
        <taxon>Eukaryota</taxon>
        <taxon>Fungi</taxon>
        <taxon>Dikarya</taxon>
        <taxon>Basidiomycota</taxon>
        <taxon>Agaricomycotina</taxon>
        <taxon>Agaricomycetes</taxon>
        <taxon>Agaricomycetidae</taxon>
        <taxon>Boletales</taxon>
        <taxon>Suillineae</taxon>
        <taxon>Suillaceae</taxon>
        <taxon>Suillus</taxon>
    </lineage>
</organism>